<sequence length="100" mass="11151">MGPYVMAGLFAPPHGDLFPGYEELRRATSEARHAVMCEVVKDWHPGLSALVERADRSTRSPRRHSPTISALNSGVSERRGRRGFFFPMLSMMDILPGLNP</sequence>
<name>A0AAJ2PK66_9ACTN</name>
<feature type="region of interest" description="Disordered" evidence="1">
    <location>
        <begin position="54"/>
        <end position="73"/>
    </location>
</feature>
<evidence type="ECO:0000313" key="3">
    <source>
        <dbReference type="Proteomes" id="UP001273589"/>
    </source>
</evidence>
<accession>A0AAJ2PK66</accession>
<protein>
    <submittedName>
        <fullName evidence="2">Uncharacterized protein</fullName>
    </submittedName>
</protein>
<comment type="caution">
    <text evidence="2">The sequence shown here is derived from an EMBL/GenBank/DDBJ whole genome shotgun (WGS) entry which is preliminary data.</text>
</comment>
<proteinExistence type="predicted"/>
<dbReference type="Proteomes" id="UP001273589">
    <property type="component" value="Unassembled WGS sequence"/>
</dbReference>
<organism evidence="2 3">
    <name type="scientific">Streptomyces europaeiscabiei</name>
    <dbReference type="NCBI Taxonomy" id="146819"/>
    <lineage>
        <taxon>Bacteria</taxon>
        <taxon>Bacillati</taxon>
        <taxon>Actinomycetota</taxon>
        <taxon>Actinomycetes</taxon>
        <taxon>Kitasatosporales</taxon>
        <taxon>Streptomycetaceae</taxon>
        <taxon>Streptomyces</taxon>
    </lineage>
</organism>
<evidence type="ECO:0000256" key="1">
    <source>
        <dbReference type="SAM" id="MobiDB-lite"/>
    </source>
</evidence>
<evidence type="ECO:0000313" key="2">
    <source>
        <dbReference type="EMBL" id="MDX3128567.1"/>
    </source>
</evidence>
<gene>
    <name evidence="2" type="ORF">PV367_01825</name>
</gene>
<dbReference type="RefSeq" id="WP_319688732.1">
    <property type="nucleotide sequence ID" value="NZ_JARAWN010000005.1"/>
</dbReference>
<dbReference type="EMBL" id="JARAWN010000005">
    <property type="protein sequence ID" value="MDX3128567.1"/>
    <property type="molecule type" value="Genomic_DNA"/>
</dbReference>
<reference evidence="2" key="1">
    <citation type="journal article" date="2023" name="Microb. Genom.">
        <title>Mesoterricola silvestris gen. nov., sp. nov., Mesoterricola sediminis sp. nov., Geothrix oryzae sp. nov., Geothrix edaphica sp. nov., Geothrix rubra sp. nov., and Geothrix limicola sp. nov., six novel members of Acidobacteriota isolated from soils.</title>
        <authorList>
            <person name="Weisberg A.J."/>
            <person name="Pearce E."/>
            <person name="Kramer C.G."/>
            <person name="Chang J.H."/>
            <person name="Clarke C.R."/>
        </authorList>
    </citation>
    <scope>NUCLEOTIDE SEQUENCE</scope>
    <source>
        <strain evidence="2">ND06-05F</strain>
    </source>
</reference>
<dbReference type="AlphaFoldDB" id="A0AAJ2PK66"/>